<dbReference type="InterPro" id="IPR019931">
    <property type="entry name" value="LPXTG_anchor"/>
</dbReference>
<comment type="subcellular location">
    <subcellularLocation>
        <location evidence="1">Secreted</location>
        <location evidence="1">Cell wall</location>
        <topology evidence="1">Peptidoglycan-anchor</topology>
    </subcellularLocation>
</comment>
<feature type="domain" description="Thioester" evidence="10">
    <location>
        <begin position="69"/>
        <end position="157"/>
    </location>
</feature>
<evidence type="ECO:0000313" key="12">
    <source>
        <dbReference type="EMBL" id="KIU09870.1"/>
    </source>
</evidence>
<evidence type="ECO:0000259" key="9">
    <source>
        <dbReference type="Pfam" id="PF00746"/>
    </source>
</evidence>
<protein>
    <submittedName>
        <fullName evidence="12">LPXTG-motif cell wall anchor domain protein</fullName>
    </submittedName>
</protein>
<name>A0A0D1KM37_BACIU</name>
<evidence type="ECO:0000259" key="10">
    <source>
        <dbReference type="Pfam" id="PF08341"/>
    </source>
</evidence>
<dbReference type="NCBIfam" id="TIGR03934">
    <property type="entry name" value="TQXA_dom"/>
    <property type="match status" value="1"/>
</dbReference>
<evidence type="ECO:0000256" key="7">
    <source>
        <dbReference type="SAM" id="Phobius"/>
    </source>
</evidence>
<evidence type="ECO:0000256" key="4">
    <source>
        <dbReference type="ARBA" id="ARBA00022525"/>
    </source>
</evidence>
<feature type="domain" description="SpaA-like prealbumin fold" evidence="11">
    <location>
        <begin position="559"/>
        <end position="647"/>
    </location>
</feature>
<keyword evidence="3" id="KW-0134">Cell wall</keyword>
<feature type="domain" description="SpaA-like prealbumin fold" evidence="11">
    <location>
        <begin position="467"/>
        <end position="555"/>
    </location>
</feature>
<dbReference type="PATRIC" id="fig|1423.173.peg.3723"/>
<feature type="domain" description="Gram-positive cocci surface proteins LPxTG" evidence="9">
    <location>
        <begin position="684"/>
        <end position="722"/>
    </location>
</feature>
<sequence length="728" mass="79882">MSIKKPFLLLGAFLLALSSFFSFAGNKTYADSFAGDPNTKVTGWAYDESTGGYLPTEQIKGVSDPSRFAYCLEPGKHSPDHVDMPSSGQMNDKVYRILSYGYPNASASELGVSSKAKAHYATQMAVWITVGEVKEANLTYSDESIEKAVKYLLKKAETENDTQNVNVTVTPDNAKATVKGNYLVTEPYTVKSSATGAYTVELSGAPKNTEVTDVNGTQKSTFNANEQFKVQLPKNTPTNKIKVTVKTELNKLVSMKYNSDGTYQNIVSLKEVKKNVEVGVSASWETAGAIQIVKTTDDKKPLSGVSFDIKNAAGNKVMTVTTDKDGKAYASNLPIGKYTAVETKTAEGFVLDSTPKAVTVNADETTVISFTNKKIRGEIQVFKTDEDNKPLQGVEFSVFNSEGVKLTSAVTDKNGKVAFKNLAYGKYSVKETKAQEGFIADQSNHSIDIAKNGEVHTLNIQNERIRGNVELIKVDTQNKEKSLEGATFALLNEEGKTIGEYQTDKNGKLLVKGLEYGKYSFVEKAAPIGYVLNTDPISFEVKENEKTVQLQAENKMITGSLEITKTDVANGNTRIKGAEFTIFDEKGEVVAKGKTDKNGIARFDNLPYGKYTYKETIAPEGYLINEETFSFEIKENGQIIQHTVADQKKAVAAAPVFEKTKSVVKVEKEDVVKPVEKIVKEEQPVKENKLPNTGNPDQYRAVMIGLILIIIGTFGYFLKRRKAQPEDK</sequence>
<dbReference type="Proteomes" id="UP000032247">
    <property type="component" value="Unassembled WGS sequence"/>
</dbReference>
<dbReference type="PANTHER" id="PTHR36108">
    <property type="entry name" value="COLOSSIN-B-RELATED"/>
    <property type="match status" value="1"/>
</dbReference>
<evidence type="ECO:0000256" key="3">
    <source>
        <dbReference type="ARBA" id="ARBA00022512"/>
    </source>
</evidence>
<proteinExistence type="inferred from homology"/>
<dbReference type="InterPro" id="IPR041033">
    <property type="entry name" value="SpaA_PFL_dom_1"/>
</dbReference>
<gene>
    <name evidence="12" type="ORF">SC09_contig10orf00047</name>
</gene>
<keyword evidence="7" id="KW-0472">Membrane</keyword>
<feature type="signal peptide" evidence="8">
    <location>
        <begin position="1"/>
        <end position="24"/>
    </location>
</feature>
<dbReference type="PANTHER" id="PTHR36108:SF13">
    <property type="entry name" value="COLOSSIN-B-RELATED"/>
    <property type="match status" value="1"/>
</dbReference>
<evidence type="ECO:0000256" key="8">
    <source>
        <dbReference type="SAM" id="SignalP"/>
    </source>
</evidence>
<keyword evidence="5 8" id="KW-0732">Signal</keyword>
<dbReference type="Pfam" id="PF17802">
    <property type="entry name" value="SpaA"/>
    <property type="match status" value="4"/>
</dbReference>
<feature type="transmembrane region" description="Helical" evidence="7">
    <location>
        <begin position="699"/>
        <end position="718"/>
    </location>
</feature>
<accession>A0A0D1KM37</accession>
<dbReference type="InterPro" id="IPR023849">
    <property type="entry name" value="TQXA_dom"/>
</dbReference>
<feature type="chain" id="PRO_5038335677" evidence="8">
    <location>
        <begin position="25"/>
        <end position="728"/>
    </location>
</feature>
<dbReference type="AlphaFoldDB" id="A0A0D1KM37"/>
<dbReference type="NCBIfam" id="TIGR01167">
    <property type="entry name" value="LPXTG_anchor"/>
    <property type="match status" value="1"/>
</dbReference>
<dbReference type="InterPro" id="IPR013552">
    <property type="entry name" value="Thioester_dom"/>
</dbReference>
<organism evidence="12 13">
    <name type="scientific">Bacillus subtilis</name>
    <dbReference type="NCBI Taxonomy" id="1423"/>
    <lineage>
        <taxon>Bacteria</taxon>
        <taxon>Bacillati</taxon>
        <taxon>Bacillota</taxon>
        <taxon>Bacilli</taxon>
        <taxon>Bacillales</taxon>
        <taxon>Bacillaceae</taxon>
        <taxon>Bacillus</taxon>
    </lineage>
</organism>
<dbReference type="EMBL" id="JXBC01000007">
    <property type="protein sequence ID" value="KIU09870.1"/>
    <property type="molecule type" value="Genomic_DNA"/>
</dbReference>
<comment type="caution">
    <text evidence="12">The sequence shown here is derived from an EMBL/GenBank/DDBJ whole genome shotgun (WGS) entry which is preliminary data.</text>
</comment>
<keyword evidence="4" id="KW-0964">Secreted</keyword>
<comment type="similarity">
    <text evidence="2">Belongs to the serine-aspartate repeat-containing protein (SDr) family.</text>
</comment>
<keyword evidence="7" id="KW-0812">Transmembrane</keyword>
<keyword evidence="6" id="KW-0572">Peptidoglycan-anchor</keyword>
<reference evidence="12 13" key="1">
    <citation type="submission" date="2014-12" db="EMBL/GenBank/DDBJ databases">
        <title>Comparative genome analysis of Bacillus coagulans HM-08, Clostridium butyricum HM-68, Bacillus subtilis HM-66 and Bacillus licheniformis BL-09.</title>
        <authorList>
            <person name="Zhang H."/>
        </authorList>
    </citation>
    <scope>NUCLEOTIDE SEQUENCE [LARGE SCALE GENOMIC DNA]</scope>
    <source>
        <strain evidence="12 13">HM-66</strain>
    </source>
</reference>
<dbReference type="Pfam" id="PF08341">
    <property type="entry name" value="TED"/>
    <property type="match status" value="1"/>
</dbReference>
<feature type="domain" description="SpaA-like prealbumin fold" evidence="11">
    <location>
        <begin position="289"/>
        <end position="374"/>
    </location>
</feature>
<feature type="domain" description="SpaA-like prealbumin fold" evidence="11">
    <location>
        <begin position="377"/>
        <end position="463"/>
    </location>
</feature>
<evidence type="ECO:0000256" key="5">
    <source>
        <dbReference type="ARBA" id="ARBA00022729"/>
    </source>
</evidence>
<dbReference type="Gene3D" id="2.60.40.10">
    <property type="entry name" value="Immunoglobulins"/>
    <property type="match status" value="4"/>
</dbReference>
<dbReference type="SUPFAM" id="SSF49478">
    <property type="entry name" value="Cna protein B-type domain"/>
    <property type="match status" value="4"/>
</dbReference>
<evidence type="ECO:0000256" key="2">
    <source>
        <dbReference type="ARBA" id="ARBA00007257"/>
    </source>
</evidence>
<evidence type="ECO:0000259" key="11">
    <source>
        <dbReference type="Pfam" id="PF17802"/>
    </source>
</evidence>
<evidence type="ECO:0000256" key="1">
    <source>
        <dbReference type="ARBA" id="ARBA00004168"/>
    </source>
</evidence>
<dbReference type="Gene3D" id="1.10.150.480">
    <property type="match status" value="1"/>
</dbReference>
<dbReference type="InterPro" id="IPR013783">
    <property type="entry name" value="Ig-like_fold"/>
</dbReference>
<dbReference type="Pfam" id="PF00746">
    <property type="entry name" value="Gram_pos_anchor"/>
    <property type="match status" value="1"/>
</dbReference>
<keyword evidence="7" id="KW-1133">Transmembrane helix</keyword>
<evidence type="ECO:0000256" key="6">
    <source>
        <dbReference type="ARBA" id="ARBA00023088"/>
    </source>
</evidence>
<evidence type="ECO:0000313" key="13">
    <source>
        <dbReference type="Proteomes" id="UP000032247"/>
    </source>
</evidence>